<dbReference type="EMBL" id="JAYGIL010000021">
    <property type="protein sequence ID" value="MEA5404430.1"/>
    <property type="molecule type" value="Genomic_DNA"/>
</dbReference>
<gene>
    <name evidence="2" type="ORF">VB776_15965</name>
</gene>
<proteinExistence type="predicted"/>
<comment type="caution">
    <text evidence="2">The sequence shown here is derived from an EMBL/GenBank/DDBJ whole genome shotgun (WGS) entry which is preliminary data.</text>
</comment>
<dbReference type="Proteomes" id="UP001303899">
    <property type="component" value="Unassembled WGS sequence"/>
</dbReference>
<dbReference type="GO" id="GO:0051213">
    <property type="term" value="F:dioxygenase activity"/>
    <property type="evidence" value="ECO:0007669"/>
    <property type="project" value="UniProtKB-KW"/>
</dbReference>
<dbReference type="RefSeq" id="WP_323697778.1">
    <property type="nucleotide sequence ID" value="NZ_JAYGIL010000021.1"/>
</dbReference>
<organism evidence="2 3">
    <name type="scientific">Arcicella gelida</name>
    <dbReference type="NCBI Taxonomy" id="2984195"/>
    <lineage>
        <taxon>Bacteria</taxon>
        <taxon>Pseudomonadati</taxon>
        <taxon>Bacteroidota</taxon>
        <taxon>Cytophagia</taxon>
        <taxon>Cytophagales</taxon>
        <taxon>Flectobacillaceae</taxon>
        <taxon>Arcicella</taxon>
    </lineage>
</organism>
<evidence type="ECO:0000313" key="3">
    <source>
        <dbReference type="Proteomes" id="UP001303899"/>
    </source>
</evidence>
<evidence type="ECO:0000256" key="1">
    <source>
        <dbReference type="ARBA" id="ARBA00001954"/>
    </source>
</evidence>
<sequence length="277" mass="32484">MFEIATSIFEDLKKPYELSQEQIEFYQENRYLKLKNVLNKDAIELYNLLIREKVQELNTMNTPLEERDVYNKAFLQIMNIWTQSATIKEFVFSKRIAKIASDLMQVDGVRLYHDQALFKEPGGGFTPWHADQYYWPLESDKTVTAWIPLQETPLEMGPLEFSAKSHLMQEGRNLKISDDSEVEIQKRLRLGDFLQVKEAFELGEVSFHSGWIFHRAGANQTDKMRQVMTMIYMDKNMRLKQPENVNQQADWETWCPGAKIGEVINSPLNPIIYEKAF</sequence>
<keyword evidence="2" id="KW-0223">Dioxygenase</keyword>
<name>A0ABU5S7N9_9BACT</name>
<dbReference type="SUPFAM" id="SSF51197">
    <property type="entry name" value="Clavaminate synthase-like"/>
    <property type="match status" value="1"/>
</dbReference>
<dbReference type="InterPro" id="IPR008775">
    <property type="entry name" value="Phytyl_CoA_dOase-like"/>
</dbReference>
<dbReference type="PANTHER" id="PTHR20883:SF48">
    <property type="entry name" value="ECTOINE DIOXYGENASE"/>
    <property type="match status" value="1"/>
</dbReference>
<dbReference type="Pfam" id="PF05721">
    <property type="entry name" value="PhyH"/>
    <property type="match status" value="1"/>
</dbReference>
<dbReference type="Gene3D" id="2.60.120.620">
    <property type="entry name" value="q2cbj1_9rhob like domain"/>
    <property type="match status" value="1"/>
</dbReference>
<protein>
    <submittedName>
        <fullName evidence="2">Phytanoyl-CoA dioxygenase family protein</fullName>
    </submittedName>
</protein>
<dbReference type="PANTHER" id="PTHR20883">
    <property type="entry name" value="PHYTANOYL-COA DIOXYGENASE DOMAIN CONTAINING 1"/>
    <property type="match status" value="1"/>
</dbReference>
<evidence type="ECO:0000313" key="2">
    <source>
        <dbReference type="EMBL" id="MEA5404430.1"/>
    </source>
</evidence>
<accession>A0ABU5S7N9</accession>
<comment type="cofactor">
    <cofactor evidence="1">
        <name>Fe(2+)</name>
        <dbReference type="ChEBI" id="CHEBI:29033"/>
    </cofactor>
</comment>
<reference evidence="2 3" key="1">
    <citation type="submission" date="2023-12" db="EMBL/GenBank/DDBJ databases">
        <title>Novel species of the genus Arcicella isolated from rivers.</title>
        <authorList>
            <person name="Lu H."/>
        </authorList>
    </citation>
    <scope>NUCLEOTIDE SEQUENCE [LARGE SCALE GENOMIC DNA]</scope>
    <source>
        <strain evidence="2 3">DC2W</strain>
    </source>
</reference>
<keyword evidence="2" id="KW-0560">Oxidoreductase</keyword>
<keyword evidence="3" id="KW-1185">Reference proteome</keyword>